<name>A0A4Y7JZN1_PAPSO</name>
<evidence type="ECO:0000313" key="1">
    <source>
        <dbReference type="EMBL" id="RZC65522.1"/>
    </source>
</evidence>
<accession>A0A4Y7JZN1</accession>
<dbReference type="EMBL" id="CM010720">
    <property type="protein sequence ID" value="RZC65522.1"/>
    <property type="molecule type" value="Genomic_DNA"/>
</dbReference>
<proteinExistence type="predicted"/>
<reference evidence="1 2" key="1">
    <citation type="journal article" date="2018" name="Science">
        <title>The opium poppy genome and morphinan production.</title>
        <authorList>
            <person name="Guo L."/>
            <person name="Winzer T."/>
            <person name="Yang X."/>
            <person name="Li Y."/>
            <person name="Ning Z."/>
            <person name="He Z."/>
            <person name="Teodor R."/>
            <person name="Lu Y."/>
            <person name="Bowser T.A."/>
            <person name="Graham I.A."/>
            <person name="Ye K."/>
        </authorList>
    </citation>
    <scope>NUCLEOTIDE SEQUENCE [LARGE SCALE GENOMIC DNA]</scope>
    <source>
        <strain evidence="2">cv. HN1</strain>
        <tissue evidence="1">Leaves</tissue>
    </source>
</reference>
<dbReference type="Gramene" id="RZC65522">
    <property type="protein sequence ID" value="RZC65522"/>
    <property type="gene ID" value="C5167_009215"/>
</dbReference>
<protein>
    <submittedName>
        <fullName evidence="1">Uncharacterized protein</fullName>
    </submittedName>
</protein>
<dbReference type="STRING" id="3469.A0A4Y7JZN1"/>
<evidence type="ECO:0000313" key="2">
    <source>
        <dbReference type="Proteomes" id="UP000316621"/>
    </source>
</evidence>
<dbReference type="AlphaFoldDB" id="A0A4Y7JZN1"/>
<gene>
    <name evidence="1" type="ORF">C5167_009215</name>
</gene>
<organism evidence="1 2">
    <name type="scientific">Papaver somniferum</name>
    <name type="common">Opium poppy</name>
    <dbReference type="NCBI Taxonomy" id="3469"/>
    <lineage>
        <taxon>Eukaryota</taxon>
        <taxon>Viridiplantae</taxon>
        <taxon>Streptophyta</taxon>
        <taxon>Embryophyta</taxon>
        <taxon>Tracheophyta</taxon>
        <taxon>Spermatophyta</taxon>
        <taxon>Magnoliopsida</taxon>
        <taxon>Ranunculales</taxon>
        <taxon>Papaveraceae</taxon>
        <taxon>Papaveroideae</taxon>
        <taxon>Papaver</taxon>
    </lineage>
</organism>
<dbReference type="Proteomes" id="UP000316621">
    <property type="component" value="Chromosome 6"/>
</dbReference>
<keyword evidence="2" id="KW-1185">Reference proteome</keyword>
<sequence>MATSASSTMATKTLVLRNPNFKQSYPTRSNRIITHSWINCPRISLYNNISRSKFPSNLTHSIPKFRVSASSSSTTSPILPTSSPKTNSIISDSTRSITSIFAVVLSLSKLFGNAIQGVLKKVSLTPTPEELGKLQNLKESLVCTIGPLFFAAVRERPRGYLNTPLTVVASGAYSTNSVMFSL</sequence>